<protein>
    <submittedName>
        <fullName evidence="8">Uncharacterized protein</fullName>
    </submittedName>
</protein>
<proteinExistence type="predicted"/>
<dbReference type="AlphaFoldDB" id="A0A822Y747"/>
<organism evidence="8 9">
    <name type="scientific">Nelumbo nucifera</name>
    <name type="common">Sacred lotus</name>
    <dbReference type="NCBI Taxonomy" id="4432"/>
    <lineage>
        <taxon>Eukaryota</taxon>
        <taxon>Viridiplantae</taxon>
        <taxon>Streptophyta</taxon>
        <taxon>Embryophyta</taxon>
        <taxon>Tracheophyta</taxon>
        <taxon>Spermatophyta</taxon>
        <taxon>Magnoliopsida</taxon>
        <taxon>Proteales</taxon>
        <taxon>Nelumbonaceae</taxon>
        <taxon>Nelumbo</taxon>
    </lineage>
</organism>
<keyword evidence="4" id="KW-0479">Metal-binding</keyword>
<keyword evidence="2" id="KW-0819">tRNA processing</keyword>
<evidence type="ECO:0000313" key="8">
    <source>
        <dbReference type="EMBL" id="DAD26845.1"/>
    </source>
</evidence>
<dbReference type="InterPro" id="IPR047151">
    <property type="entry name" value="RNZ2-like"/>
</dbReference>
<keyword evidence="7" id="KW-0862">Zinc</keyword>
<reference evidence="8 9" key="1">
    <citation type="journal article" date="2020" name="Mol. Biol. Evol.">
        <title>Distinct Expression and Methylation Patterns for Genes with Different Fates following a Single Whole-Genome Duplication in Flowering Plants.</title>
        <authorList>
            <person name="Shi T."/>
            <person name="Rahmani R.S."/>
            <person name="Gugger P.F."/>
            <person name="Wang M."/>
            <person name="Li H."/>
            <person name="Zhang Y."/>
            <person name="Li Z."/>
            <person name="Wang Q."/>
            <person name="Van de Peer Y."/>
            <person name="Marchal K."/>
            <person name="Chen J."/>
        </authorList>
    </citation>
    <scope>NUCLEOTIDE SEQUENCE [LARGE SCALE GENOMIC DNA]</scope>
    <source>
        <tissue evidence="8">Leaf</tissue>
    </source>
</reference>
<keyword evidence="9" id="KW-1185">Reference proteome</keyword>
<dbReference type="PANTHER" id="PTHR12553">
    <property type="entry name" value="ZINC PHOSPHODIESTERASE ELAC PROTEIN 2"/>
    <property type="match status" value="1"/>
</dbReference>
<evidence type="ECO:0000256" key="5">
    <source>
        <dbReference type="ARBA" id="ARBA00022759"/>
    </source>
</evidence>
<keyword evidence="5" id="KW-0255">Endonuclease</keyword>
<dbReference type="GO" id="GO:0046872">
    <property type="term" value="F:metal ion binding"/>
    <property type="evidence" value="ECO:0007669"/>
    <property type="project" value="UniProtKB-KW"/>
</dbReference>
<evidence type="ECO:0000256" key="3">
    <source>
        <dbReference type="ARBA" id="ARBA00022722"/>
    </source>
</evidence>
<keyword evidence="6" id="KW-0378">Hydrolase</keyword>
<dbReference type="PANTHER" id="PTHR12553:SF49">
    <property type="entry name" value="ZINC PHOSPHODIESTERASE ELAC PROTEIN 2"/>
    <property type="match status" value="1"/>
</dbReference>
<comment type="caution">
    <text evidence="8">The sequence shown here is derived from an EMBL/GenBank/DDBJ whole genome shotgun (WGS) entry which is preliminary data.</text>
</comment>
<evidence type="ECO:0000256" key="4">
    <source>
        <dbReference type="ARBA" id="ARBA00022723"/>
    </source>
</evidence>
<evidence type="ECO:0000256" key="6">
    <source>
        <dbReference type="ARBA" id="ARBA00022801"/>
    </source>
</evidence>
<evidence type="ECO:0000313" key="9">
    <source>
        <dbReference type="Proteomes" id="UP000607653"/>
    </source>
</evidence>
<sequence length="148" mass="16198">MSVNIWGPSDLKYLVDAMRSFIPNAAMVHTRSFGPAPSAKGAAVSDMGKFTGPIVLIDDEVVKISAVLLCSSCFEGHQVMSEDSTLLNPSVGLQEKKDQFTKPFLPHPKSPYRKVLPVLKPGDVSVIYVCELPEIRGSLTQQKLWPLD</sequence>
<dbReference type="GO" id="GO:0042781">
    <property type="term" value="F:3'-tRNA processing endoribonuclease activity"/>
    <property type="evidence" value="ECO:0007669"/>
    <property type="project" value="InterPro"/>
</dbReference>
<keyword evidence="3" id="KW-0540">Nuclease</keyword>
<gene>
    <name evidence="8" type="ORF">HUJ06_028313</name>
</gene>
<evidence type="ECO:0000256" key="7">
    <source>
        <dbReference type="ARBA" id="ARBA00022833"/>
    </source>
</evidence>
<comment type="cofactor">
    <cofactor evidence="1">
        <name>Zn(2+)</name>
        <dbReference type="ChEBI" id="CHEBI:29105"/>
    </cofactor>
</comment>
<accession>A0A822Y747</accession>
<dbReference type="EMBL" id="DUZY01000002">
    <property type="protein sequence ID" value="DAD26845.1"/>
    <property type="molecule type" value="Genomic_DNA"/>
</dbReference>
<evidence type="ECO:0000256" key="1">
    <source>
        <dbReference type="ARBA" id="ARBA00001947"/>
    </source>
</evidence>
<evidence type="ECO:0000256" key="2">
    <source>
        <dbReference type="ARBA" id="ARBA00022694"/>
    </source>
</evidence>
<dbReference type="Proteomes" id="UP000607653">
    <property type="component" value="Unassembled WGS sequence"/>
</dbReference>
<name>A0A822Y747_NELNU</name>